<keyword evidence="3" id="KW-1185">Reference proteome</keyword>
<dbReference type="AlphaFoldDB" id="A0A0K1QAX3"/>
<keyword evidence="1" id="KW-1133">Transmembrane helix</keyword>
<feature type="transmembrane region" description="Helical" evidence="1">
    <location>
        <begin position="28"/>
        <end position="53"/>
    </location>
</feature>
<accession>A0A0K1QAX3</accession>
<dbReference type="Proteomes" id="UP000064967">
    <property type="component" value="Chromosome"/>
</dbReference>
<evidence type="ECO:0000256" key="1">
    <source>
        <dbReference type="SAM" id="Phobius"/>
    </source>
</evidence>
<dbReference type="STRING" id="1391654.AKJ09_09546"/>
<keyword evidence="1" id="KW-0812">Transmembrane</keyword>
<evidence type="ECO:0000313" key="2">
    <source>
        <dbReference type="EMBL" id="AKV02883.1"/>
    </source>
</evidence>
<reference evidence="2 3" key="1">
    <citation type="submission" date="2015-08" db="EMBL/GenBank/DDBJ databases">
        <authorList>
            <person name="Babu N.S."/>
            <person name="Beckwith C.J."/>
            <person name="Beseler K.G."/>
            <person name="Brison A."/>
            <person name="Carone J.V."/>
            <person name="Caskin T.P."/>
            <person name="Diamond M."/>
            <person name="Durham M.E."/>
            <person name="Foxe J.M."/>
            <person name="Go M."/>
            <person name="Henderson B.A."/>
            <person name="Jones I.B."/>
            <person name="McGettigan J.A."/>
            <person name="Micheletti S.J."/>
            <person name="Nasrallah M.E."/>
            <person name="Ortiz D."/>
            <person name="Piller C.R."/>
            <person name="Privatt S.R."/>
            <person name="Schneider S.L."/>
            <person name="Sharp S."/>
            <person name="Smith T.C."/>
            <person name="Stanton J.D."/>
            <person name="Ullery H.E."/>
            <person name="Wilson R.J."/>
            <person name="Serrano M.G."/>
            <person name="Buck G."/>
            <person name="Lee V."/>
            <person name="Wang Y."/>
            <person name="Carvalho R."/>
            <person name="Voegtly L."/>
            <person name="Shi R."/>
            <person name="Duckworth R."/>
            <person name="Johnson A."/>
            <person name="Loviza R."/>
            <person name="Walstead R."/>
            <person name="Shah Z."/>
            <person name="Kiflezghi M."/>
            <person name="Wade K."/>
            <person name="Ball S.L."/>
            <person name="Bradley K.W."/>
            <person name="Asai D.J."/>
            <person name="Bowman C.A."/>
            <person name="Russell D.A."/>
            <person name="Pope W.H."/>
            <person name="Jacobs-Sera D."/>
            <person name="Hendrix R.W."/>
            <person name="Hatfull G.F."/>
        </authorList>
    </citation>
    <scope>NUCLEOTIDE SEQUENCE [LARGE SCALE GENOMIC DNA]</scope>
    <source>
        <strain evidence="2 3">DSM 27648</strain>
    </source>
</reference>
<name>A0A0K1QAX3_9BACT</name>
<evidence type="ECO:0000313" key="3">
    <source>
        <dbReference type="Proteomes" id="UP000064967"/>
    </source>
</evidence>
<gene>
    <name evidence="2" type="ORF">AKJ09_09546</name>
</gene>
<dbReference type="EMBL" id="CP012333">
    <property type="protein sequence ID" value="AKV02883.1"/>
    <property type="molecule type" value="Genomic_DNA"/>
</dbReference>
<sequence>MHFVLGEAGTMDRDARAQEEKLSLDRTLALALVTVALCAMLSTSLVVLLRAVLR</sequence>
<organism evidence="2 3">
    <name type="scientific">Labilithrix luteola</name>
    <dbReference type="NCBI Taxonomy" id="1391654"/>
    <lineage>
        <taxon>Bacteria</taxon>
        <taxon>Pseudomonadati</taxon>
        <taxon>Myxococcota</taxon>
        <taxon>Polyangia</taxon>
        <taxon>Polyangiales</taxon>
        <taxon>Labilitrichaceae</taxon>
        <taxon>Labilithrix</taxon>
    </lineage>
</organism>
<dbReference type="KEGG" id="llu:AKJ09_09546"/>
<proteinExistence type="predicted"/>
<keyword evidence="1" id="KW-0472">Membrane</keyword>
<protein>
    <submittedName>
        <fullName evidence="2">Uncharacterized protein</fullName>
    </submittedName>
</protein>